<sequence length="1666" mass="185424">MEPPSPNTATAADSIVSSSPTSPKSPPINTATPKSPSSLKSSQHIQTSPEAKPEAQAETAPTQPEAIEDTIARLGMHVPGAPSVDDDGYQSFSIENLANPNQQITEEMTMDMGMDMEQAMGMDMDQGFEPPPLESPKDPVVPTNHFPTPPRDMVDSPGSLQTPHRQTDGGFQVRSWSGMKNFGVEGRRFLGEHPEGEGKTEGGKVPTYPFNYDEVEDDEDEGEDEDEDDNDVMDNFVMPTFTNGNFSPSFDAAEDVASDEEEEEEGEEDDEDPETDTFGLLEDHGYQEFDPQGREQVVTNNGNSVIMGVKGATAAANQKQQVEEQSQKKKTLKKKIKKKVAPPQQMEGDEYSDEDEEQEFSEQAEEQAGPPDDTINLRHKEWLLKLAEEKRMQRETEEEAVKKQEERRMKKKALLVKKANQRRGEAGFAATTKLSQTKTIVKKAKKELTAEEQAAADKEKYELVKEERRKHKENYKKQLVEIKAKLKREKEEEEEKERKAEERKRRVKATAMKKLTQDKILVTTNVSSPPRNANLNSRDDGSGTASAKKLRPTKTKSPDLGAGSGLQAVRNRANSTAPGLIDADPKDAGKQGMTDEERKANNARILARQNAELVKLKEKRDAKKAKEDIKKKQLERREKLLKAKYNQVKEEKEEGEEKAEEETPAPETTKASGGPPPRNPKPKPSKPAKAIAEAKSMSKASSDPAADEDGTPPPGGAVVKGKNGKIVKVLSADEIATSAGRLSQRKKGDAKVVEARDFNDWKRKNGVGEDQKVFAMTGWYPCVKEELLERGWFFNEDRESPFFDLKWTLRSTDVKNNIQPFQLTNHFLKNTAITTKIGLMKSMRNLTWFAAETEDAIFPRGYDLKHPTELAMFMDDYRCLKAESLLKLILVKAHRHGFEVDTSEMDLGSLPPFDTDGSNFSVNARMLKALLNVCEKTSYKLEDEVIDDSQKPHASLVSDIESELILNGDKWLWSVIDINCEGGFNTEVVPPQIDQFLKDKEKAEKEKELLVTTTSTSGGIKKDPPTASQLRAYDARMLRKKLEHRKVVGEELGVAKEIKQADVDRILSVLTRLQNTVDPLQKTLDGSISNNLWIVKPAGKSRGRGIATFQDIGKILDYTDAKNSGNGEQWVVQKYMENPLTIASRKFDVRQWILVTDWNPLTIWFYDDCYCRFAVAKYDNPQKSLDKLEGSLAACLETDGIVKDKWLDDQYVHLVNNSITSKNKKFHKAYSAENGVEVVDNMWPAETFKEWIEHKTGENKWEETIKPRMKEIAKHAVMCAQDMVEHRKNSWELYGVDFMFDDNYMPWLIEINSSPACDYSTAVTESYVQRALPDILKVTLDFKGWEKKRAEGKAKKSAEPDTGGWKLIHKGADIPTPLSAFGSEFGITGNKIKIQRGAGGGSKSKMTTGIPVAVGLEGIREMSEMKKDSARGTEANSDSEDDESVEAEFEGEAEESDDGEEGNFEQERRLKISEEKKRKKEVAKKAKEERRAVKKAAKEAAKAEGEEEEEKEEEVPAPDLTFDDSDLSDYEAEDKPEVTEGGRAEEAKLGQEGRGDEGVEALVGGIALTAKADAGAGAGAEVDVDVDVDAEGASKADAHPPSLEEMEKENAAEPTLFVDKSGRQIKGTKKFSQSTVEARKQSKMGLAEAGMSKTGGLKVSTLTFDL</sequence>
<evidence type="ECO:0000256" key="1">
    <source>
        <dbReference type="ARBA" id="ARBA00004496"/>
    </source>
</evidence>
<feature type="compositionally biased region" description="Basic and acidic residues" evidence="6">
    <location>
        <begin position="483"/>
        <end position="504"/>
    </location>
</feature>
<feature type="compositionally biased region" description="Acidic residues" evidence="6">
    <location>
        <begin position="252"/>
        <end position="275"/>
    </location>
</feature>
<dbReference type="InterPro" id="IPR051437">
    <property type="entry name" value="TTLL_monoglycylase"/>
</dbReference>
<evidence type="ECO:0000313" key="8">
    <source>
        <dbReference type="Proteomes" id="UP001165082"/>
    </source>
</evidence>
<feature type="compositionally biased region" description="Polar residues" evidence="6">
    <location>
        <begin position="28"/>
        <end position="49"/>
    </location>
</feature>
<feature type="compositionally biased region" description="Basic and acidic residues" evidence="6">
    <location>
        <begin position="281"/>
        <end position="293"/>
    </location>
</feature>
<feature type="region of interest" description="Disordered" evidence="6">
    <location>
        <begin position="189"/>
        <end position="380"/>
    </location>
</feature>
<feature type="compositionally biased region" description="Basic residues" evidence="6">
    <location>
        <begin position="328"/>
        <end position="340"/>
    </location>
</feature>
<accession>A0A9W7CFQ6</accession>
<evidence type="ECO:0000256" key="4">
    <source>
        <dbReference type="ARBA" id="ARBA00022741"/>
    </source>
</evidence>
<feature type="compositionally biased region" description="Polar residues" evidence="6">
    <location>
        <begin position="522"/>
        <end position="536"/>
    </location>
</feature>
<feature type="compositionally biased region" description="Polar residues" evidence="6">
    <location>
        <begin position="90"/>
        <end position="103"/>
    </location>
</feature>
<comment type="subcellular location">
    <subcellularLocation>
        <location evidence="1">Cytoplasm</location>
    </subcellularLocation>
</comment>
<gene>
    <name evidence="7" type="ORF">TrRE_jg7639</name>
</gene>
<dbReference type="GO" id="GO:0070736">
    <property type="term" value="F:protein-glycine ligase activity, initiating"/>
    <property type="evidence" value="ECO:0007669"/>
    <property type="project" value="TreeGrafter"/>
</dbReference>
<comment type="caution">
    <text evidence="7">The sequence shown here is derived from an EMBL/GenBank/DDBJ whole genome shotgun (WGS) entry which is preliminary data.</text>
</comment>
<feature type="region of interest" description="Disordered" evidence="6">
    <location>
        <begin position="1424"/>
        <end position="1556"/>
    </location>
</feature>
<feature type="region of interest" description="Disordered" evidence="6">
    <location>
        <begin position="483"/>
        <end position="722"/>
    </location>
</feature>
<proteinExistence type="predicted"/>
<keyword evidence="2" id="KW-0963">Cytoplasm</keyword>
<feature type="compositionally biased region" description="Acidic residues" evidence="6">
    <location>
        <begin position="653"/>
        <end position="664"/>
    </location>
</feature>
<feature type="region of interest" description="Disordered" evidence="6">
    <location>
        <begin position="1615"/>
        <end position="1649"/>
    </location>
</feature>
<evidence type="ECO:0000256" key="5">
    <source>
        <dbReference type="ARBA" id="ARBA00022840"/>
    </source>
</evidence>
<dbReference type="Gene3D" id="3.30.470.20">
    <property type="entry name" value="ATP-grasp fold, B domain"/>
    <property type="match status" value="1"/>
</dbReference>
<dbReference type="PANTHER" id="PTHR45870">
    <property type="entry name" value="TUBULIN MONOGLYCYLASE TTLL3"/>
    <property type="match status" value="1"/>
</dbReference>
<keyword evidence="4" id="KW-0547">Nucleotide-binding</keyword>
<keyword evidence="8" id="KW-1185">Reference proteome</keyword>
<dbReference type="GO" id="GO:0005737">
    <property type="term" value="C:cytoplasm"/>
    <property type="evidence" value="ECO:0007669"/>
    <property type="project" value="UniProtKB-SubCell"/>
</dbReference>
<dbReference type="PROSITE" id="PS51221">
    <property type="entry name" value="TTL"/>
    <property type="match status" value="1"/>
</dbReference>
<feature type="compositionally biased region" description="Acidic residues" evidence="6">
    <location>
        <begin position="347"/>
        <end position="365"/>
    </location>
</feature>
<organism evidence="7 8">
    <name type="scientific">Triparma retinervis</name>
    <dbReference type="NCBI Taxonomy" id="2557542"/>
    <lineage>
        <taxon>Eukaryota</taxon>
        <taxon>Sar</taxon>
        <taxon>Stramenopiles</taxon>
        <taxon>Ochrophyta</taxon>
        <taxon>Bolidophyceae</taxon>
        <taxon>Parmales</taxon>
        <taxon>Triparmaceae</taxon>
        <taxon>Triparma</taxon>
    </lineage>
</organism>
<feature type="region of interest" description="Disordered" evidence="6">
    <location>
        <begin position="1"/>
        <end position="103"/>
    </location>
</feature>
<feature type="compositionally biased region" description="Basic and acidic residues" evidence="6">
    <location>
        <begin position="583"/>
        <end position="600"/>
    </location>
</feature>
<dbReference type="Pfam" id="PF03133">
    <property type="entry name" value="TTL"/>
    <property type="match status" value="1"/>
</dbReference>
<dbReference type="SUPFAM" id="SSF56059">
    <property type="entry name" value="Glutathione synthetase ATP-binding domain-like"/>
    <property type="match status" value="1"/>
</dbReference>
<evidence type="ECO:0000313" key="7">
    <source>
        <dbReference type="EMBL" id="GMI03824.1"/>
    </source>
</evidence>
<name>A0A9W7CFQ6_9STRA</name>
<dbReference type="InterPro" id="IPR004344">
    <property type="entry name" value="TTL/TTLL_fam"/>
</dbReference>
<dbReference type="EMBL" id="BRXZ01000048">
    <property type="protein sequence ID" value="GMI03824.1"/>
    <property type="molecule type" value="Genomic_DNA"/>
</dbReference>
<reference evidence="7" key="1">
    <citation type="submission" date="2022-07" db="EMBL/GenBank/DDBJ databases">
        <title>Genome analysis of Parmales, a sister group of diatoms, reveals the evolutionary specialization of diatoms from phago-mixotrophs to photoautotrophs.</title>
        <authorList>
            <person name="Ban H."/>
            <person name="Sato S."/>
            <person name="Yoshikawa S."/>
            <person name="Kazumasa Y."/>
            <person name="Nakamura Y."/>
            <person name="Ichinomiya M."/>
            <person name="Saitoh K."/>
            <person name="Sato N."/>
            <person name="Blanc-Mathieu R."/>
            <person name="Endo H."/>
            <person name="Kuwata A."/>
            <person name="Ogata H."/>
        </authorList>
    </citation>
    <scope>NUCLEOTIDE SEQUENCE</scope>
</reference>
<feature type="compositionally biased region" description="Basic and acidic residues" evidence="6">
    <location>
        <begin position="614"/>
        <end position="652"/>
    </location>
</feature>
<keyword evidence="5" id="KW-0067">ATP-binding</keyword>
<dbReference type="PANTHER" id="PTHR45870:SF2">
    <property type="entry name" value="TUBULIN MONOGLYCYLASE TTLL3"/>
    <property type="match status" value="1"/>
</dbReference>
<dbReference type="GO" id="GO:0015630">
    <property type="term" value="C:microtubule cytoskeleton"/>
    <property type="evidence" value="ECO:0007669"/>
    <property type="project" value="TreeGrafter"/>
</dbReference>
<feature type="compositionally biased region" description="Acidic residues" evidence="6">
    <location>
        <begin position="1437"/>
        <end position="1464"/>
    </location>
</feature>
<feature type="region of interest" description="Disordered" evidence="6">
    <location>
        <begin position="122"/>
        <end position="176"/>
    </location>
</feature>
<dbReference type="OrthoDB" id="202825at2759"/>
<dbReference type="Proteomes" id="UP001165082">
    <property type="component" value="Unassembled WGS sequence"/>
</dbReference>
<keyword evidence="3" id="KW-0436">Ligase</keyword>
<dbReference type="GO" id="GO:0005524">
    <property type="term" value="F:ATP binding"/>
    <property type="evidence" value="ECO:0007669"/>
    <property type="project" value="UniProtKB-KW"/>
</dbReference>
<feature type="compositionally biased region" description="Basic and acidic residues" evidence="6">
    <location>
        <begin position="1533"/>
        <end position="1556"/>
    </location>
</feature>
<feature type="compositionally biased region" description="Basic and acidic residues" evidence="6">
    <location>
        <begin position="1483"/>
        <end position="1504"/>
    </location>
</feature>
<feature type="compositionally biased region" description="Acidic residues" evidence="6">
    <location>
        <begin position="1505"/>
        <end position="1532"/>
    </location>
</feature>
<evidence type="ECO:0000256" key="2">
    <source>
        <dbReference type="ARBA" id="ARBA00022490"/>
    </source>
</evidence>
<evidence type="ECO:0000256" key="6">
    <source>
        <dbReference type="SAM" id="MobiDB-lite"/>
    </source>
</evidence>
<evidence type="ECO:0000256" key="3">
    <source>
        <dbReference type="ARBA" id="ARBA00022598"/>
    </source>
</evidence>
<protein>
    <submittedName>
        <fullName evidence="7">Uncharacterized protein</fullName>
    </submittedName>
</protein>
<feature type="compositionally biased region" description="Basic and acidic residues" evidence="6">
    <location>
        <begin position="1465"/>
        <end position="1476"/>
    </location>
</feature>
<feature type="compositionally biased region" description="Acidic residues" evidence="6">
    <location>
        <begin position="213"/>
        <end position="232"/>
    </location>
</feature>
<feature type="compositionally biased region" description="Basic and acidic residues" evidence="6">
    <location>
        <begin position="189"/>
        <end position="202"/>
    </location>
</feature>